<protein>
    <submittedName>
        <fullName evidence="2">Uncharacterized protein</fullName>
    </submittedName>
</protein>
<evidence type="ECO:0000313" key="3">
    <source>
        <dbReference type="Proteomes" id="UP001465668"/>
    </source>
</evidence>
<accession>A0ABR2XUM2</accession>
<organism evidence="2 3">
    <name type="scientific">Seiridium cardinale</name>
    <dbReference type="NCBI Taxonomy" id="138064"/>
    <lineage>
        <taxon>Eukaryota</taxon>
        <taxon>Fungi</taxon>
        <taxon>Dikarya</taxon>
        <taxon>Ascomycota</taxon>
        <taxon>Pezizomycotina</taxon>
        <taxon>Sordariomycetes</taxon>
        <taxon>Xylariomycetidae</taxon>
        <taxon>Amphisphaeriales</taxon>
        <taxon>Sporocadaceae</taxon>
        <taxon>Seiridium</taxon>
    </lineage>
</organism>
<feature type="compositionally biased region" description="Low complexity" evidence="1">
    <location>
        <begin position="29"/>
        <end position="59"/>
    </location>
</feature>
<feature type="region of interest" description="Disordered" evidence="1">
    <location>
        <begin position="1"/>
        <end position="112"/>
    </location>
</feature>
<gene>
    <name evidence="2" type="ORF">SCAR479_05788</name>
</gene>
<name>A0ABR2XUM2_9PEZI</name>
<dbReference type="Proteomes" id="UP001465668">
    <property type="component" value="Unassembled WGS sequence"/>
</dbReference>
<feature type="compositionally biased region" description="Basic and acidic residues" evidence="1">
    <location>
        <begin position="16"/>
        <end position="28"/>
    </location>
</feature>
<dbReference type="EMBL" id="JARVKM010000021">
    <property type="protein sequence ID" value="KAK9777395.1"/>
    <property type="molecule type" value="Genomic_DNA"/>
</dbReference>
<feature type="compositionally biased region" description="Polar residues" evidence="1">
    <location>
        <begin position="77"/>
        <end position="93"/>
    </location>
</feature>
<evidence type="ECO:0000256" key="1">
    <source>
        <dbReference type="SAM" id="MobiDB-lite"/>
    </source>
</evidence>
<reference evidence="2 3" key="1">
    <citation type="submission" date="2024-02" db="EMBL/GenBank/DDBJ databases">
        <title>First draft genome assembly of two strains of Seiridium cardinale.</title>
        <authorList>
            <person name="Emiliani G."/>
            <person name="Scali E."/>
        </authorList>
    </citation>
    <scope>NUCLEOTIDE SEQUENCE [LARGE SCALE GENOMIC DNA]</scope>
    <source>
        <strain evidence="2 3">BM-138-000479</strain>
    </source>
</reference>
<keyword evidence="3" id="KW-1185">Reference proteome</keyword>
<proteinExistence type="predicted"/>
<evidence type="ECO:0000313" key="2">
    <source>
        <dbReference type="EMBL" id="KAK9777395.1"/>
    </source>
</evidence>
<comment type="caution">
    <text evidence="2">The sequence shown here is derived from an EMBL/GenBank/DDBJ whole genome shotgun (WGS) entry which is preliminary data.</text>
</comment>
<sequence>MGPSSNKSSKPDVVIVDERRYYPSHDSHCSTSSTSTTSTTSTRHTQGHSSSRSSSSSSHGQPQTKVYRSSKAADYMASSTSRGKTVVHNTNARGYNPRDPHPSYDGAYQHRY</sequence>